<feature type="region of interest" description="Disordered" evidence="1">
    <location>
        <begin position="1"/>
        <end position="58"/>
    </location>
</feature>
<accession>A0ABW3QNG4</accession>
<proteinExistence type="predicted"/>
<organism evidence="2 3">
    <name type="scientific">Saccharothrix hoggarensis</name>
    <dbReference type="NCBI Taxonomy" id="913853"/>
    <lineage>
        <taxon>Bacteria</taxon>
        <taxon>Bacillati</taxon>
        <taxon>Actinomycetota</taxon>
        <taxon>Actinomycetes</taxon>
        <taxon>Pseudonocardiales</taxon>
        <taxon>Pseudonocardiaceae</taxon>
        <taxon>Saccharothrix</taxon>
    </lineage>
</organism>
<evidence type="ECO:0000313" key="3">
    <source>
        <dbReference type="Proteomes" id="UP001597168"/>
    </source>
</evidence>
<feature type="compositionally biased region" description="Basic and acidic residues" evidence="1">
    <location>
        <begin position="41"/>
        <end position="58"/>
    </location>
</feature>
<gene>
    <name evidence="2" type="ORF">ACFQ3T_02000</name>
</gene>
<feature type="compositionally biased region" description="Basic and acidic residues" evidence="1">
    <location>
        <begin position="1"/>
        <end position="13"/>
    </location>
</feature>
<sequence>MRRWRDTEGRQYDELPNSLIRERLPKGGQRHRHPGPYPEPRTYESVEAERGPLELMRD</sequence>
<protein>
    <submittedName>
        <fullName evidence="2">Uncharacterized protein</fullName>
    </submittedName>
</protein>
<evidence type="ECO:0000313" key="2">
    <source>
        <dbReference type="EMBL" id="MFD1145891.1"/>
    </source>
</evidence>
<evidence type="ECO:0000256" key="1">
    <source>
        <dbReference type="SAM" id="MobiDB-lite"/>
    </source>
</evidence>
<reference evidence="3" key="1">
    <citation type="journal article" date="2019" name="Int. J. Syst. Evol. Microbiol.">
        <title>The Global Catalogue of Microorganisms (GCM) 10K type strain sequencing project: providing services to taxonomists for standard genome sequencing and annotation.</title>
        <authorList>
            <consortium name="The Broad Institute Genomics Platform"/>
            <consortium name="The Broad Institute Genome Sequencing Center for Infectious Disease"/>
            <person name="Wu L."/>
            <person name="Ma J."/>
        </authorList>
    </citation>
    <scope>NUCLEOTIDE SEQUENCE [LARGE SCALE GENOMIC DNA]</scope>
    <source>
        <strain evidence="3">CCUG 60214</strain>
    </source>
</reference>
<dbReference type="EMBL" id="JBHTLK010000005">
    <property type="protein sequence ID" value="MFD1145891.1"/>
    <property type="molecule type" value="Genomic_DNA"/>
</dbReference>
<dbReference type="Proteomes" id="UP001597168">
    <property type="component" value="Unassembled WGS sequence"/>
</dbReference>
<comment type="caution">
    <text evidence="2">The sequence shown here is derived from an EMBL/GenBank/DDBJ whole genome shotgun (WGS) entry which is preliminary data.</text>
</comment>
<keyword evidence="3" id="KW-1185">Reference proteome</keyword>
<name>A0ABW3QNG4_9PSEU</name>